<keyword evidence="8" id="KW-0804">Transcription</keyword>
<dbReference type="GO" id="GO:0008270">
    <property type="term" value="F:zinc ion binding"/>
    <property type="evidence" value="ECO:0007669"/>
    <property type="project" value="UniProtKB-KW"/>
</dbReference>
<dbReference type="InterPro" id="IPR050234">
    <property type="entry name" value="Nuclear_hormone_rcpt_NR1"/>
</dbReference>
<feature type="compositionally biased region" description="Low complexity" evidence="12">
    <location>
        <begin position="324"/>
        <end position="335"/>
    </location>
</feature>
<dbReference type="PRINTS" id="PR00398">
    <property type="entry name" value="STRDHORMONER"/>
</dbReference>
<dbReference type="EMBL" id="GAMC01005351">
    <property type="protein sequence ID" value="JAC01205.1"/>
    <property type="molecule type" value="mRNA"/>
</dbReference>
<dbReference type="Pfam" id="PF00105">
    <property type="entry name" value="zf-C4"/>
    <property type="match status" value="1"/>
</dbReference>
<dbReference type="PANTHER" id="PTHR24082:SF473">
    <property type="entry name" value="ECDYSONE-INDUCED PROTEIN 75B, ISOFORM B"/>
    <property type="match status" value="1"/>
</dbReference>
<feature type="compositionally biased region" description="Polar residues" evidence="12">
    <location>
        <begin position="959"/>
        <end position="968"/>
    </location>
</feature>
<dbReference type="GO" id="GO:0018990">
    <property type="term" value="P:ecdysis, chitin-based cuticle"/>
    <property type="evidence" value="ECO:0007669"/>
    <property type="project" value="UniProtKB-ARBA"/>
</dbReference>
<dbReference type="SMART" id="SM00399">
    <property type="entry name" value="ZnF_C4"/>
    <property type="match status" value="1"/>
</dbReference>
<evidence type="ECO:0000259" key="13">
    <source>
        <dbReference type="PROSITE" id="PS51030"/>
    </source>
</evidence>
<comment type="function">
    <text evidence="11">Implicated in the regulation of ecdysone-triggered gene hierarchies. Probably plays a key role in mediating the regulation of the larval molt by 20-OH-ecdysone.</text>
</comment>
<dbReference type="Gene3D" id="1.10.565.10">
    <property type="entry name" value="Retinoid X Receptor"/>
    <property type="match status" value="1"/>
</dbReference>
<dbReference type="GO" id="GO:0000978">
    <property type="term" value="F:RNA polymerase II cis-regulatory region sequence-specific DNA binding"/>
    <property type="evidence" value="ECO:0007669"/>
    <property type="project" value="TreeGrafter"/>
</dbReference>
<dbReference type="GO" id="GO:0009755">
    <property type="term" value="P:hormone-mediated signaling pathway"/>
    <property type="evidence" value="ECO:0007669"/>
    <property type="project" value="TreeGrafter"/>
</dbReference>
<evidence type="ECO:0000256" key="1">
    <source>
        <dbReference type="ARBA" id="ARBA00004123"/>
    </source>
</evidence>
<dbReference type="PROSITE" id="PS51030">
    <property type="entry name" value="NUCLEAR_REC_DBD_2"/>
    <property type="match status" value="1"/>
</dbReference>
<feature type="compositionally biased region" description="Polar residues" evidence="12">
    <location>
        <begin position="1224"/>
        <end position="1244"/>
    </location>
</feature>
<feature type="compositionally biased region" description="Low complexity" evidence="12">
    <location>
        <begin position="835"/>
        <end position="850"/>
    </location>
</feature>
<evidence type="ECO:0000256" key="4">
    <source>
        <dbReference type="ARBA" id="ARBA00022771"/>
    </source>
</evidence>
<feature type="domain" description="NR LBD" evidence="14">
    <location>
        <begin position="531"/>
        <end position="779"/>
    </location>
</feature>
<evidence type="ECO:0000256" key="11">
    <source>
        <dbReference type="ARBA" id="ARBA00056277"/>
    </source>
</evidence>
<evidence type="ECO:0000256" key="9">
    <source>
        <dbReference type="ARBA" id="ARBA00023170"/>
    </source>
</evidence>
<protein>
    <submittedName>
        <fullName evidence="15">Ecdysone-induced protein 75B, isoform A</fullName>
    </submittedName>
</protein>
<dbReference type="OrthoDB" id="7634782at2759"/>
<dbReference type="CDD" id="cd06940">
    <property type="entry name" value="NR_LBD_REV_ERB"/>
    <property type="match status" value="1"/>
</dbReference>
<keyword evidence="3" id="KW-0479">Metal-binding</keyword>
<feature type="region of interest" description="Disordered" evidence="12">
    <location>
        <begin position="894"/>
        <end position="968"/>
    </location>
</feature>
<comment type="similarity">
    <text evidence="2">Belongs to the nuclear hormone receptor family. NR1 subfamily.</text>
</comment>
<name>W8CAW6_CERCA</name>
<dbReference type="GO" id="GO:0000122">
    <property type="term" value="P:negative regulation of transcription by RNA polymerase II"/>
    <property type="evidence" value="ECO:0007669"/>
    <property type="project" value="TreeGrafter"/>
</dbReference>
<keyword evidence="6" id="KW-0805">Transcription regulation</keyword>
<feature type="region of interest" description="Disordered" evidence="12">
    <location>
        <begin position="1384"/>
        <end position="1406"/>
    </location>
</feature>
<comment type="subcellular location">
    <subcellularLocation>
        <location evidence="1">Nucleus</location>
    </subcellularLocation>
</comment>
<feature type="region of interest" description="Disordered" evidence="12">
    <location>
        <begin position="819"/>
        <end position="871"/>
    </location>
</feature>
<feature type="compositionally biased region" description="Polar residues" evidence="12">
    <location>
        <begin position="1061"/>
        <end position="1096"/>
    </location>
</feature>
<dbReference type="GO" id="GO:0005634">
    <property type="term" value="C:nucleus"/>
    <property type="evidence" value="ECO:0007669"/>
    <property type="project" value="UniProtKB-SubCell"/>
</dbReference>
<dbReference type="GO" id="GO:0045944">
    <property type="term" value="P:positive regulation of transcription by RNA polymerase II"/>
    <property type="evidence" value="ECO:0007669"/>
    <property type="project" value="TreeGrafter"/>
</dbReference>
<feature type="compositionally biased region" description="Polar residues" evidence="12">
    <location>
        <begin position="1389"/>
        <end position="1406"/>
    </location>
</feature>
<dbReference type="FunFam" id="1.10.565.10:FF:000029">
    <property type="entry name" value="Ecdysone-induced protein 75B, isoform B"/>
    <property type="match status" value="1"/>
</dbReference>
<dbReference type="SMR" id="W8CAW6"/>
<feature type="region of interest" description="Disordered" evidence="12">
    <location>
        <begin position="1043"/>
        <end position="1133"/>
    </location>
</feature>
<reference evidence="15" key="1">
    <citation type="submission" date="2013-07" db="EMBL/GenBank/DDBJ databases">
        <authorList>
            <person name="Geib S."/>
        </authorList>
    </citation>
    <scope>NUCLEOTIDE SEQUENCE</scope>
</reference>
<evidence type="ECO:0000256" key="10">
    <source>
        <dbReference type="ARBA" id="ARBA00023242"/>
    </source>
</evidence>
<feature type="region of interest" description="Disordered" evidence="12">
    <location>
        <begin position="249"/>
        <end position="285"/>
    </location>
</feature>
<gene>
    <name evidence="15" type="primary">E75BA</name>
</gene>
<dbReference type="InterPro" id="IPR000536">
    <property type="entry name" value="Nucl_hrmn_rcpt_lig-bd"/>
</dbReference>
<dbReference type="SUPFAM" id="SSF48508">
    <property type="entry name" value="Nuclear receptor ligand-binding domain"/>
    <property type="match status" value="1"/>
</dbReference>
<feature type="compositionally biased region" description="Basic and acidic residues" evidence="12">
    <location>
        <begin position="249"/>
        <end position="284"/>
    </location>
</feature>
<dbReference type="SMART" id="SM00430">
    <property type="entry name" value="HOLI"/>
    <property type="match status" value="1"/>
</dbReference>
<dbReference type="InterPro" id="IPR013088">
    <property type="entry name" value="Znf_NHR/GATA"/>
</dbReference>
<feature type="region of interest" description="Disordered" evidence="12">
    <location>
        <begin position="1199"/>
        <end position="1244"/>
    </location>
</feature>
<dbReference type="GO" id="GO:0020037">
    <property type="term" value="F:heme binding"/>
    <property type="evidence" value="ECO:0007669"/>
    <property type="project" value="UniProtKB-ARBA"/>
</dbReference>
<accession>W8CAW6</accession>
<feature type="domain" description="Nuclear receptor" evidence="13">
    <location>
        <begin position="445"/>
        <end position="497"/>
    </location>
</feature>
<proteinExistence type="evidence at transcript level"/>
<dbReference type="InterPro" id="IPR035500">
    <property type="entry name" value="NHR-like_dom_sf"/>
</dbReference>
<evidence type="ECO:0000256" key="2">
    <source>
        <dbReference type="ARBA" id="ARBA00008092"/>
    </source>
</evidence>
<evidence type="ECO:0000256" key="7">
    <source>
        <dbReference type="ARBA" id="ARBA00023125"/>
    </source>
</evidence>
<feature type="region of interest" description="Disordered" evidence="12">
    <location>
        <begin position="1290"/>
        <end position="1338"/>
    </location>
</feature>
<feature type="compositionally biased region" description="Low complexity" evidence="12">
    <location>
        <begin position="1110"/>
        <end position="1119"/>
    </location>
</feature>
<organism evidence="15">
    <name type="scientific">Ceratitis capitata</name>
    <name type="common">Mediterranean fruit fly</name>
    <name type="synonym">Tephritis capitata</name>
    <dbReference type="NCBI Taxonomy" id="7213"/>
    <lineage>
        <taxon>Eukaryota</taxon>
        <taxon>Metazoa</taxon>
        <taxon>Ecdysozoa</taxon>
        <taxon>Arthropoda</taxon>
        <taxon>Hexapoda</taxon>
        <taxon>Insecta</taxon>
        <taxon>Pterygota</taxon>
        <taxon>Neoptera</taxon>
        <taxon>Endopterygota</taxon>
        <taxon>Diptera</taxon>
        <taxon>Brachycera</taxon>
        <taxon>Muscomorpha</taxon>
        <taxon>Tephritoidea</taxon>
        <taxon>Tephritidae</taxon>
        <taxon>Ceratitis</taxon>
        <taxon>Ceratitis</taxon>
    </lineage>
</organism>
<keyword evidence="4" id="KW-0863">Zinc-finger</keyword>
<dbReference type="SUPFAM" id="SSF57716">
    <property type="entry name" value="Glucocorticoid receptor-like (DNA-binding domain)"/>
    <property type="match status" value="1"/>
</dbReference>
<evidence type="ECO:0000256" key="3">
    <source>
        <dbReference type="ARBA" id="ARBA00022723"/>
    </source>
</evidence>
<feature type="compositionally biased region" description="Low complexity" evidence="12">
    <location>
        <begin position="1297"/>
        <end position="1311"/>
    </location>
</feature>
<sequence length="1422" mass="156290">MVCAAQEINTNERQQQHQRQPFHLQHGQETSQLWHLKSQPMQPSGSQLTKVALQSTPIPNVPQNSAQSTRSQQLKQRHSALVKLLESDPITKNKAIKPTVTSIRTSRENNQKQQELVLNISATECKRLKPIGISPPLLVEHTTIINNAVETGISCTNTSTTNVIDNLKEFECLRNQDGVSSGTFQTEDAGVDVLNKNIKETKTDTISRGITSIQQSDIPVFGSKHDCYEQFQCPWKKIRYAREWKQREQLQKEKQPDPQYAEDQKQIFTPDERLGNDFKNKGDNFSRMASNETAATYENNLSEQTEKEISAILQQQQHRRDSSDSNSSLLSNSSTQSSTSAIMNFCTCTPQQLKQQQQGSVSENPTSSSFCSDHHPFDIYLDCDDELCDFHGKSHQQSQQEQTTMNDLCQKFDNNLETFIKFASETESKTGSTPPKADQETVTSEGFFRRSIQQKIQYRPCTKNQQCSILRINRNRCQYCRLKKCIAVGMSRDAVRFGRVPKREKARILAAMQQSTQNRGQQRVLAGELDDQPRLIAAVLRAHLETCEFTKEKVATMRQRARDCPSYSMPTLLACPLNPAPELQSEQEFSQRFAHVIRGVIDFAGMIPGFQLLTQDDKFTLLKAGLFDALFVRLICMFDSSINSIICLNGQVMRRDAIQNGANARFLVDSTFNFAERMNSMNLSDAEIGLFCAIVLITPDRPGLRNIELIEKMYSRLKGCLQKVISQNRADQPDFMSKLLDTMPDLRTLSTLHTEKLVVFRTEHKELLRQQMWTMEDEQPINVKSPGINWDDARMDVEAKSPLGSVSSTESVDLEYTAPSTTSISHSHINPQPSPTSLASSAPLLAATLSGPCPLRNRANSGSSGDSTTEMDIVGSHAHLTQNGLTITPIVRSHSHQQLHHHLSSSAQNRYRKLDSPTDSGIESGNEKNDCGTKTVSSGGSSSCSSPRSSLDDVLDCTDTPTSSNSQITISVSPVRSPQLTAATSTSTSTGTANIPNALKRQIVEDMPVLKRVLQAPPLYDTNSLMDEAYKPHKKFRALRHREFESTEADPSSTSNSNNTDKITTQNTEANNPIPSSQTASVTSSPPPFVQSTSTPLVPVATSPHKVATAPSSSPHSHALTGNSANSHHQSQLHMHLTRHICNNVTGNQNNLGTMQQQQQSTLSSTHSVLAKSLMAEPRMTPEQMKRSDIIQNYIMRDQAPSSVPLMPGTPTNTGSRSPAPMQHLSSLNQSSPQYTSGASHSTLSGNSVVCSSSNCAAPSTTTMTLASPTSAVGQNAIRWNSHSVITTTSANHRQQSVSPNSNGSSSSSLNGCQYFQSPHSTSASVSPPCSTSAGHSPPQLLELQVDIADSQQPLNLSKKSPSPPPTKLQALVAAATAAQRYPGVSGDVTVTPSKTQTSQTVTPVPANSTQQLQVHKVMLEA</sequence>
<feature type="compositionally biased region" description="Polar residues" evidence="12">
    <location>
        <begin position="819"/>
        <end position="831"/>
    </location>
</feature>
<evidence type="ECO:0000313" key="15">
    <source>
        <dbReference type="EMBL" id="JAC01205.1"/>
    </source>
</evidence>
<evidence type="ECO:0000256" key="6">
    <source>
        <dbReference type="ARBA" id="ARBA00023015"/>
    </source>
</evidence>
<dbReference type="PROSITE" id="PS51843">
    <property type="entry name" value="NR_LBD"/>
    <property type="match status" value="1"/>
</dbReference>
<feature type="region of interest" description="Disordered" evidence="12">
    <location>
        <begin position="312"/>
        <end position="335"/>
    </location>
</feature>
<dbReference type="GO" id="GO:0007553">
    <property type="term" value="P:regulation of ecdysteroid metabolic process"/>
    <property type="evidence" value="ECO:0007669"/>
    <property type="project" value="UniProtKB-ARBA"/>
</dbReference>
<dbReference type="GO" id="GO:0004879">
    <property type="term" value="F:nuclear receptor activity"/>
    <property type="evidence" value="ECO:0007669"/>
    <property type="project" value="TreeGrafter"/>
</dbReference>
<feature type="compositionally biased region" description="Polar residues" evidence="12">
    <location>
        <begin position="1312"/>
        <end position="1335"/>
    </location>
</feature>
<dbReference type="Gene3D" id="3.30.50.10">
    <property type="entry name" value="Erythroid Transcription Factor GATA-1, subunit A"/>
    <property type="match status" value="1"/>
</dbReference>
<feature type="compositionally biased region" description="Basic residues" evidence="12">
    <location>
        <begin position="894"/>
        <end position="903"/>
    </location>
</feature>
<feature type="compositionally biased region" description="Polar residues" evidence="12">
    <location>
        <begin position="858"/>
        <end position="870"/>
    </location>
</feature>
<dbReference type="GO" id="GO:0035075">
    <property type="term" value="P:response to ecdysone"/>
    <property type="evidence" value="ECO:0007669"/>
    <property type="project" value="UniProtKB-ARBA"/>
</dbReference>
<evidence type="ECO:0000256" key="5">
    <source>
        <dbReference type="ARBA" id="ARBA00022833"/>
    </source>
</evidence>
<keyword evidence="10" id="KW-0539">Nucleus</keyword>
<reference evidence="15" key="2">
    <citation type="journal article" date="2014" name="BMC Genomics">
        <title>A genomic perspective to assessing quality of mass-reared SIT flies used in Mediterranean fruit fly (Ceratitis capitata) eradication in California.</title>
        <authorList>
            <person name="Calla B."/>
            <person name="Hall B."/>
            <person name="Hou S."/>
            <person name="Geib S.M."/>
        </authorList>
    </citation>
    <scope>NUCLEOTIDE SEQUENCE</scope>
</reference>
<evidence type="ECO:0000256" key="8">
    <source>
        <dbReference type="ARBA" id="ARBA00023163"/>
    </source>
</evidence>
<dbReference type="GO" id="GO:0030154">
    <property type="term" value="P:cell differentiation"/>
    <property type="evidence" value="ECO:0007669"/>
    <property type="project" value="TreeGrafter"/>
</dbReference>
<keyword evidence="5" id="KW-0862">Zinc</keyword>
<dbReference type="InterPro" id="IPR001628">
    <property type="entry name" value="Znf_hrmn_rcpt"/>
</dbReference>
<feature type="compositionally biased region" description="Polar residues" evidence="12">
    <location>
        <begin position="1120"/>
        <end position="1133"/>
    </location>
</feature>
<dbReference type="InterPro" id="IPR001723">
    <property type="entry name" value="Nuclear_hrmn_rcpt"/>
</dbReference>
<evidence type="ECO:0000256" key="12">
    <source>
        <dbReference type="SAM" id="MobiDB-lite"/>
    </source>
</evidence>
<feature type="compositionally biased region" description="Low complexity" evidence="12">
    <location>
        <begin position="937"/>
        <end position="949"/>
    </location>
</feature>
<keyword evidence="7" id="KW-0238">DNA-binding</keyword>
<evidence type="ECO:0000259" key="14">
    <source>
        <dbReference type="PROSITE" id="PS51843"/>
    </source>
</evidence>
<keyword evidence="9" id="KW-0675">Receptor</keyword>
<dbReference type="PANTHER" id="PTHR24082">
    <property type="entry name" value="NUCLEAR HORMONE RECEPTOR"/>
    <property type="match status" value="1"/>
</dbReference>
<dbReference type="Pfam" id="PF00104">
    <property type="entry name" value="Hormone_recep"/>
    <property type="match status" value="1"/>
</dbReference>